<organism evidence="2">
    <name type="scientific">Vecturithrix granuli</name>
    <dbReference type="NCBI Taxonomy" id="1499967"/>
    <lineage>
        <taxon>Bacteria</taxon>
        <taxon>Candidatus Moduliflexota</taxon>
        <taxon>Candidatus Vecturitrichia</taxon>
        <taxon>Candidatus Vecturitrichales</taxon>
        <taxon>Candidatus Vecturitrichaceae</taxon>
        <taxon>Candidatus Vecturithrix</taxon>
    </lineage>
</organism>
<evidence type="ECO:0000313" key="2">
    <source>
        <dbReference type="EMBL" id="GAK60927.1"/>
    </source>
</evidence>
<keyword evidence="3" id="KW-1185">Reference proteome</keyword>
<sequence>MSQGGATLSLGYSMKPFQGKDPSPEGRTYISPGSAQRRPGGREDVPHHFSLKGIDIS</sequence>
<evidence type="ECO:0000256" key="1">
    <source>
        <dbReference type="SAM" id="MobiDB-lite"/>
    </source>
</evidence>
<dbReference type="AlphaFoldDB" id="A0A081C8M2"/>
<feature type="region of interest" description="Disordered" evidence="1">
    <location>
        <begin position="1"/>
        <end position="57"/>
    </location>
</feature>
<dbReference type="Proteomes" id="UP000030661">
    <property type="component" value="Unassembled WGS sequence"/>
</dbReference>
<protein>
    <submittedName>
        <fullName evidence="2">Uncharacterized protein</fullName>
    </submittedName>
</protein>
<proteinExistence type="predicted"/>
<dbReference type="HOGENOM" id="CLU_2987320_0_0_0"/>
<accession>A0A081C8M2</accession>
<dbReference type="STRING" id="1499967.U27_00825"/>
<dbReference type="EMBL" id="DF820475">
    <property type="protein sequence ID" value="GAK60927.1"/>
    <property type="molecule type" value="Genomic_DNA"/>
</dbReference>
<name>A0A081C8M2_VECG1</name>
<gene>
    <name evidence="2" type="ORF">U27_00825</name>
</gene>
<evidence type="ECO:0000313" key="3">
    <source>
        <dbReference type="Proteomes" id="UP000030661"/>
    </source>
</evidence>
<reference evidence="2" key="1">
    <citation type="journal article" date="2015" name="PeerJ">
        <title>First genomic representation of candidate bacterial phylum KSB3 points to enhanced environmental sensing as a trigger of wastewater bulking.</title>
        <authorList>
            <person name="Sekiguchi Y."/>
            <person name="Ohashi A."/>
            <person name="Parks D.H."/>
            <person name="Yamauchi T."/>
            <person name="Tyson G.W."/>
            <person name="Hugenholtz P."/>
        </authorList>
    </citation>
    <scope>NUCLEOTIDE SEQUENCE [LARGE SCALE GENOMIC DNA]</scope>
</reference>